<evidence type="ECO:0000313" key="2">
    <source>
        <dbReference type="EMBL" id="KAK1400484.1"/>
    </source>
</evidence>
<dbReference type="Proteomes" id="UP001237642">
    <property type="component" value="Unassembled WGS sequence"/>
</dbReference>
<gene>
    <name evidence="2" type="ORF">POM88_000089</name>
</gene>
<keyword evidence="3" id="KW-1185">Reference proteome</keyword>
<reference evidence="2" key="2">
    <citation type="submission" date="2023-05" db="EMBL/GenBank/DDBJ databases">
        <authorList>
            <person name="Schelkunov M.I."/>
        </authorList>
    </citation>
    <scope>NUCLEOTIDE SEQUENCE</scope>
    <source>
        <strain evidence="2">Hsosn_3</strain>
        <tissue evidence="2">Leaf</tissue>
    </source>
</reference>
<dbReference type="GO" id="GO:0009707">
    <property type="term" value="C:chloroplast outer membrane"/>
    <property type="evidence" value="ECO:0007669"/>
    <property type="project" value="TreeGrafter"/>
</dbReference>
<dbReference type="InterPro" id="IPR038951">
    <property type="entry name" value="OEP37-like"/>
</dbReference>
<dbReference type="EMBL" id="JAUIZM010000001">
    <property type="protein sequence ID" value="KAK1400484.1"/>
    <property type="molecule type" value="Genomic_DNA"/>
</dbReference>
<dbReference type="PANTHER" id="PTHR35484">
    <property type="entry name" value="OUTER ENVELOPE PORE PROTEIN 37, CHLOROPLASTIC"/>
    <property type="match status" value="1"/>
</dbReference>
<accession>A0AAD8JBN1</accession>
<evidence type="ECO:0000256" key="1">
    <source>
        <dbReference type="SAM" id="MobiDB-lite"/>
    </source>
</evidence>
<proteinExistence type="predicted"/>
<comment type="caution">
    <text evidence="2">The sequence shown here is derived from an EMBL/GenBank/DDBJ whole genome shotgun (WGS) entry which is preliminary data.</text>
</comment>
<feature type="region of interest" description="Disordered" evidence="1">
    <location>
        <begin position="1"/>
        <end position="21"/>
    </location>
</feature>
<feature type="compositionally biased region" description="Low complexity" evidence="1">
    <location>
        <begin position="1"/>
        <end position="11"/>
    </location>
</feature>
<evidence type="ECO:0000313" key="3">
    <source>
        <dbReference type="Proteomes" id="UP001237642"/>
    </source>
</evidence>
<dbReference type="AlphaFoldDB" id="A0AAD8JBN1"/>
<protein>
    <submittedName>
        <fullName evidence="2">Outer envelope pore protein 37, chloroplastic</fullName>
    </submittedName>
</protein>
<sequence>MESTTTTLTPQPKTPTPVETRTPMWWSSPVRVTSEFDSVSSMCFHKISTKFMDNLVKFKLSFQNDSNGQVNDPHISFISKNLSLDYDVEERNALVKANLQLSPSLHLTATRDIKAQQGELAVVADLASTAYKFQLSSALPSVGLPRATLKFPIGEVSLEEKEETEDDVKKVLSINGTLKGQLLSGVCTASYQDENLNMRYLYKDELMSFIPSISLPSNTLSLAFKRRYSPSDKLSYFYNFNSNFWSVVYKHKVGKDYKFKAGYDSEVQLGWASFWVGDEAGKAKAAPKKMKFQLMLQVPRDDIKTSTLMFRLKKRWDF</sequence>
<reference evidence="2" key="1">
    <citation type="submission" date="2023-02" db="EMBL/GenBank/DDBJ databases">
        <title>Genome of toxic invasive species Heracleum sosnowskyi carries increased number of genes despite the absence of recent whole-genome duplications.</title>
        <authorList>
            <person name="Schelkunov M."/>
            <person name="Shtratnikova V."/>
            <person name="Makarenko M."/>
            <person name="Klepikova A."/>
            <person name="Omelchenko D."/>
            <person name="Novikova G."/>
            <person name="Obukhova E."/>
            <person name="Bogdanov V."/>
            <person name="Penin A."/>
            <person name="Logacheva M."/>
        </authorList>
    </citation>
    <scope>NUCLEOTIDE SEQUENCE</scope>
    <source>
        <strain evidence="2">Hsosn_3</strain>
        <tissue evidence="2">Leaf</tissue>
    </source>
</reference>
<dbReference type="GO" id="GO:0006812">
    <property type="term" value="P:monoatomic cation transport"/>
    <property type="evidence" value="ECO:0007669"/>
    <property type="project" value="InterPro"/>
</dbReference>
<dbReference type="PANTHER" id="PTHR35484:SF2">
    <property type="entry name" value="OUTER ENVELOPE PORE PROTEIN 37, CHLOROPLASTIC"/>
    <property type="match status" value="1"/>
</dbReference>
<name>A0AAD8JBN1_9APIA</name>
<dbReference type="GO" id="GO:0005216">
    <property type="term" value="F:monoatomic ion channel activity"/>
    <property type="evidence" value="ECO:0007669"/>
    <property type="project" value="InterPro"/>
</dbReference>
<organism evidence="2 3">
    <name type="scientific">Heracleum sosnowskyi</name>
    <dbReference type="NCBI Taxonomy" id="360622"/>
    <lineage>
        <taxon>Eukaryota</taxon>
        <taxon>Viridiplantae</taxon>
        <taxon>Streptophyta</taxon>
        <taxon>Embryophyta</taxon>
        <taxon>Tracheophyta</taxon>
        <taxon>Spermatophyta</taxon>
        <taxon>Magnoliopsida</taxon>
        <taxon>eudicotyledons</taxon>
        <taxon>Gunneridae</taxon>
        <taxon>Pentapetalae</taxon>
        <taxon>asterids</taxon>
        <taxon>campanulids</taxon>
        <taxon>Apiales</taxon>
        <taxon>Apiaceae</taxon>
        <taxon>Apioideae</taxon>
        <taxon>apioid superclade</taxon>
        <taxon>Tordylieae</taxon>
        <taxon>Tordyliinae</taxon>
        <taxon>Heracleum</taxon>
    </lineage>
</organism>